<dbReference type="RefSeq" id="WP_070155293.1">
    <property type="nucleotide sequence ID" value="NZ_JACANQ010000027.1"/>
</dbReference>
<proteinExistence type="predicted"/>
<evidence type="ECO:0000313" key="1">
    <source>
        <dbReference type="EMBL" id="OFE42800.1"/>
    </source>
</evidence>
<dbReference type="STRING" id="202956.BJN41_12220"/>
<gene>
    <name evidence="1" type="ORF">BJN41_12220</name>
</gene>
<dbReference type="AlphaFoldDB" id="A0A1E8DZJ2"/>
<dbReference type="Proteomes" id="UP000186931">
    <property type="component" value="Unassembled WGS sequence"/>
</dbReference>
<dbReference type="EMBL" id="MKQS01000024">
    <property type="protein sequence ID" value="OFE42800.1"/>
    <property type="molecule type" value="Genomic_DNA"/>
</dbReference>
<dbReference type="eggNOG" id="COG1020">
    <property type="taxonomic scope" value="Bacteria"/>
</dbReference>
<evidence type="ECO:0000313" key="2">
    <source>
        <dbReference type="Proteomes" id="UP000186931"/>
    </source>
</evidence>
<accession>A0A1E8DZJ2</accession>
<comment type="caution">
    <text evidence="1">The sequence shown here is derived from an EMBL/GenBank/DDBJ whole genome shotgun (WGS) entry which is preliminary data.</text>
</comment>
<reference evidence="1 2" key="1">
    <citation type="submission" date="2016-10" db="EMBL/GenBank/DDBJ databases">
        <title>Genome of airborne Acinetobacter sp. 5-2Ac02 in the hospital environment: Species near to Acinetobacter towneri.</title>
        <authorList>
            <person name="Barbosa B."/>
            <person name="Fernandez-Garcia L."/>
            <person name="Gato E."/>
            <person name="Leao R."/>
            <person name="Albano R."/>
            <person name="Fernandez B."/>
            <person name="Fernandez-Cuenca F."/>
            <person name="Marques E."/>
            <person name="Tomas M."/>
        </authorList>
    </citation>
    <scope>NUCLEOTIDE SEQUENCE [LARGE SCALE GENOMIC DNA]</scope>
    <source>
        <strain evidence="1 2">5-2Ac02</strain>
    </source>
</reference>
<protein>
    <submittedName>
        <fullName evidence="1">Uncharacterized protein</fullName>
    </submittedName>
</protein>
<name>A0A1E8DZJ2_9GAMM</name>
<sequence>MQKHPIIEQLIDAQLDFLDQEFNQSETVQTEFVQFYQWFRKQTLQDLWTSEAIHQLIQQQILNTPASSFFVEQIAEHIRFALVHPVNDSSKIADVIPVLTIDKIAQYVASKSGHRQRLIKTVVNNPAFAAMITQLIQHSIQDYMDNSVIAKSVPGVSRFMKMGKSVLESVTDTNLDQAIQHYLQKNVQKLTQMSESVLNQHFDDEKLYHFQANLWHRIKDLPLSVLKNYIEVQDLSQTVNLGHEIWDHLRQSEYLKQQVHDGVHAWYVRNQARPFDLLLHDLNIDEALVQQQLQQLLNPVIQKMIAEGYLKQRARYYLEKFYYSEAAQQILNLQTNN</sequence>
<organism evidence="1 2">
    <name type="scientific">Acinetobacter towneri</name>
    <dbReference type="NCBI Taxonomy" id="202956"/>
    <lineage>
        <taxon>Bacteria</taxon>
        <taxon>Pseudomonadati</taxon>
        <taxon>Pseudomonadota</taxon>
        <taxon>Gammaproteobacteria</taxon>
        <taxon>Moraxellales</taxon>
        <taxon>Moraxellaceae</taxon>
        <taxon>Acinetobacter</taxon>
    </lineage>
</organism>